<reference evidence="1" key="1">
    <citation type="submission" date="2021-12" db="EMBL/GenBank/DDBJ databases">
        <authorList>
            <person name="King R."/>
        </authorList>
    </citation>
    <scope>NUCLEOTIDE SEQUENCE</scope>
</reference>
<organism evidence="1 2">
    <name type="scientific">Bemisia tabaci</name>
    <name type="common">Sweetpotato whitefly</name>
    <name type="synonym">Aleurodes tabaci</name>
    <dbReference type="NCBI Taxonomy" id="7038"/>
    <lineage>
        <taxon>Eukaryota</taxon>
        <taxon>Metazoa</taxon>
        <taxon>Ecdysozoa</taxon>
        <taxon>Arthropoda</taxon>
        <taxon>Hexapoda</taxon>
        <taxon>Insecta</taxon>
        <taxon>Pterygota</taxon>
        <taxon>Neoptera</taxon>
        <taxon>Paraneoptera</taxon>
        <taxon>Hemiptera</taxon>
        <taxon>Sternorrhyncha</taxon>
        <taxon>Aleyrodoidea</taxon>
        <taxon>Aleyrodidae</taxon>
        <taxon>Aleyrodinae</taxon>
        <taxon>Bemisia</taxon>
    </lineage>
</organism>
<proteinExistence type="predicted"/>
<dbReference type="EMBL" id="OU963867">
    <property type="protein sequence ID" value="CAH0391704.1"/>
    <property type="molecule type" value="Genomic_DNA"/>
</dbReference>
<protein>
    <submittedName>
        <fullName evidence="1">Uncharacterized protein</fullName>
    </submittedName>
</protein>
<accession>A0A9P0AJA2</accession>
<keyword evidence="2" id="KW-1185">Reference proteome</keyword>
<dbReference type="AlphaFoldDB" id="A0A9P0AJA2"/>
<gene>
    <name evidence="1" type="ORF">BEMITA_LOCUS10299</name>
</gene>
<name>A0A9P0AJA2_BEMTA</name>
<sequence length="169" mass="19246">MDLLVRDRAEQTKFAHGEVVQVGQGEFDVEYETAGQLRTALRKRTLREWNARWQSSTKGPTTHSFFPSVHVRLKAKGTWERDTVAVLAGHGNFGQRLTRIGQSDGAREIRSEYYLSVIPERRLILEDPATSTYLSPTVNCVKLPTRYQCTEATPMHRDSCSVQAVRRQP</sequence>
<dbReference type="Proteomes" id="UP001152759">
    <property type="component" value="Chromosome 6"/>
</dbReference>
<evidence type="ECO:0000313" key="1">
    <source>
        <dbReference type="EMBL" id="CAH0391704.1"/>
    </source>
</evidence>
<evidence type="ECO:0000313" key="2">
    <source>
        <dbReference type="Proteomes" id="UP001152759"/>
    </source>
</evidence>